<evidence type="ECO:0000256" key="3">
    <source>
        <dbReference type="ARBA" id="ARBA00004496"/>
    </source>
</evidence>
<evidence type="ECO:0000256" key="5">
    <source>
        <dbReference type="ARBA" id="ARBA00012161"/>
    </source>
</evidence>
<comment type="similarity">
    <text evidence="4">Belongs to the CAF1 family.</text>
</comment>
<organism evidence="16 17">
    <name type="scientific">Toxoplasma gondii GAB2-2007-GAL-DOM2</name>
    <dbReference type="NCBI Taxonomy" id="1130820"/>
    <lineage>
        <taxon>Eukaryota</taxon>
        <taxon>Sar</taxon>
        <taxon>Alveolata</taxon>
        <taxon>Apicomplexa</taxon>
        <taxon>Conoidasida</taxon>
        <taxon>Coccidia</taxon>
        <taxon>Eucoccidiorida</taxon>
        <taxon>Eimeriorina</taxon>
        <taxon>Sarcocystidae</taxon>
        <taxon>Toxoplasma</taxon>
    </lineage>
</organism>
<dbReference type="GO" id="GO:0003723">
    <property type="term" value="F:RNA binding"/>
    <property type="evidence" value="ECO:0007669"/>
    <property type="project" value="UniProtKB-KW"/>
</dbReference>
<evidence type="ECO:0000256" key="10">
    <source>
        <dbReference type="ARBA" id="ARBA00022839"/>
    </source>
</evidence>
<dbReference type="GO" id="GO:0030014">
    <property type="term" value="C:CCR4-NOT complex"/>
    <property type="evidence" value="ECO:0007669"/>
    <property type="project" value="InterPro"/>
</dbReference>
<name>A0A086JPT1_TOXGO</name>
<keyword evidence="14" id="KW-0539">Nucleus</keyword>
<accession>A0A086JPT1</accession>
<dbReference type="SUPFAM" id="SSF53098">
    <property type="entry name" value="Ribonuclease H-like"/>
    <property type="match status" value="1"/>
</dbReference>
<dbReference type="EC" id="3.1.13.4" evidence="5"/>
<evidence type="ECO:0000256" key="2">
    <source>
        <dbReference type="ARBA" id="ARBA00004123"/>
    </source>
</evidence>
<dbReference type="GO" id="GO:0046872">
    <property type="term" value="F:metal ion binding"/>
    <property type="evidence" value="ECO:0007669"/>
    <property type="project" value="UniProtKB-KW"/>
</dbReference>
<evidence type="ECO:0000256" key="14">
    <source>
        <dbReference type="ARBA" id="ARBA00023242"/>
    </source>
</evidence>
<feature type="compositionally biased region" description="Low complexity" evidence="15">
    <location>
        <begin position="336"/>
        <end position="364"/>
    </location>
</feature>
<dbReference type="InterPro" id="IPR036397">
    <property type="entry name" value="RNaseH_sf"/>
</dbReference>
<dbReference type="Gene3D" id="3.30.420.10">
    <property type="entry name" value="Ribonuclease H-like superfamily/Ribonuclease H"/>
    <property type="match status" value="1"/>
</dbReference>
<evidence type="ECO:0000256" key="13">
    <source>
        <dbReference type="ARBA" id="ARBA00023163"/>
    </source>
</evidence>
<evidence type="ECO:0000256" key="4">
    <source>
        <dbReference type="ARBA" id="ARBA00008372"/>
    </source>
</evidence>
<evidence type="ECO:0000256" key="8">
    <source>
        <dbReference type="ARBA" id="ARBA00022723"/>
    </source>
</evidence>
<evidence type="ECO:0000256" key="6">
    <source>
        <dbReference type="ARBA" id="ARBA00022490"/>
    </source>
</evidence>
<keyword evidence="13" id="KW-0804">Transcription</keyword>
<dbReference type="PANTHER" id="PTHR10797">
    <property type="entry name" value="CCR4-NOT TRANSCRIPTION COMPLEX SUBUNIT"/>
    <property type="match status" value="1"/>
</dbReference>
<dbReference type="GO" id="GO:0005634">
    <property type="term" value="C:nucleus"/>
    <property type="evidence" value="ECO:0007669"/>
    <property type="project" value="UniProtKB-SubCell"/>
</dbReference>
<comment type="subcellular location">
    <subcellularLocation>
        <location evidence="3">Cytoplasm</location>
    </subcellularLocation>
    <subcellularLocation>
        <location evidence="2">Nucleus</location>
    </subcellularLocation>
</comment>
<feature type="compositionally biased region" description="Gly residues" evidence="15">
    <location>
        <begin position="620"/>
        <end position="630"/>
    </location>
</feature>
<proteinExistence type="inferred from homology"/>
<comment type="catalytic activity">
    <reaction evidence="1">
        <text>Exonucleolytic cleavage of poly(A) to 5'-AMP.</text>
        <dbReference type="EC" id="3.1.13.4"/>
    </reaction>
</comment>
<dbReference type="InterPro" id="IPR012337">
    <property type="entry name" value="RNaseH-like_sf"/>
</dbReference>
<keyword evidence="8" id="KW-0479">Metal-binding</keyword>
<protein>
    <recommendedName>
        <fullName evidence="5">poly(A)-specific ribonuclease</fullName>
        <ecNumber evidence="5">3.1.13.4</ecNumber>
    </recommendedName>
</protein>
<keyword evidence="6" id="KW-0963">Cytoplasm</keyword>
<evidence type="ECO:0000256" key="15">
    <source>
        <dbReference type="SAM" id="MobiDB-lite"/>
    </source>
</evidence>
<dbReference type="EMBL" id="AHZU02001270">
    <property type="protein sequence ID" value="KFG34149.1"/>
    <property type="molecule type" value="Genomic_DNA"/>
</dbReference>
<keyword evidence="11" id="KW-0694">RNA-binding</keyword>
<dbReference type="AlphaFoldDB" id="A0A086JPT1"/>
<evidence type="ECO:0000256" key="9">
    <source>
        <dbReference type="ARBA" id="ARBA00022801"/>
    </source>
</evidence>
<dbReference type="GO" id="GO:0005737">
    <property type="term" value="C:cytoplasm"/>
    <property type="evidence" value="ECO:0007669"/>
    <property type="project" value="UniProtKB-SubCell"/>
</dbReference>
<feature type="compositionally biased region" description="Polar residues" evidence="15">
    <location>
        <begin position="301"/>
        <end position="316"/>
    </location>
</feature>
<evidence type="ECO:0000256" key="7">
    <source>
        <dbReference type="ARBA" id="ARBA00022722"/>
    </source>
</evidence>
<dbReference type="InterPro" id="IPR039637">
    <property type="entry name" value="CNOT7/CNOT8/Pop2"/>
</dbReference>
<evidence type="ECO:0000256" key="1">
    <source>
        <dbReference type="ARBA" id="ARBA00001663"/>
    </source>
</evidence>
<evidence type="ECO:0000256" key="11">
    <source>
        <dbReference type="ARBA" id="ARBA00022884"/>
    </source>
</evidence>
<dbReference type="OrthoDB" id="332090at2759"/>
<gene>
    <name evidence="16" type="ORF">TGDOM2_260240</name>
</gene>
<keyword evidence="7" id="KW-0540">Nuclease</keyword>
<feature type="region of interest" description="Disordered" evidence="15">
    <location>
        <begin position="604"/>
        <end position="647"/>
    </location>
</feature>
<dbReference type="VEuPathDB" id="ToxoDB:TGDOM2_260240"/>
<evidence type="ECO:0000256" key="12">
    <source>
        <dbReference type="ARBA" id="ARBA00023015"/>
    </source>
</evidence>
<keyword evidence="10" id="KW-0269">Exonuclease</keyword>
<dbReference type="GO" id="GO:0004535">
    <property type="term" value="F:poly(A)-specific ribonuclease activity"/>
    <property type="evidence" value="ECO:0007669"/>
    <property type="project" value="UniProtKB-EC"/>
</dbReference>
<sequence>MLFSPPEDVCRGTAVVRERFVFFRVSRCFSLGFGQGRALVSSSGGRRLVLRWRRVHDRAFLGVAAVFQDTEFPGIVARPTGNVTDYNYQTVKYNVDLLKVIQLGITFADADGNLAEGTSTWQFNFRFDLNEDMYAQDSIDFLKQSGIDFDKQQKKGIDVQDFGELIMNSGLVMNEDVKWISFHGCYDFGYLLKLLTCAPLPHSEAQFFELLHDFFPSLYDIKYLLRSIHNFNLSGGCSLQKIAEHLQVTRVGPQHQAGSDSLVTCRTFFKLVELYFDSSIDDCGYSGVIYGLGMSIPKRGGSNQHLPPVSSRSSDSLGRGARPGKTRAPNDDGDDTAGSGASNAATSAAPGHMLSGTSSSSFSGVGTGGGAAAQAGMTHGNHVPFHAGHSAQPGAGHHLLNAHQLSFSGSSGPSASTPEFVPAALANNLHASQHLPLSNASLSLLAAPNPDMAATHGSFLLSAAGPQGAPASTLHSKASRQVLGASGAAPGTSSATHLRSQRGNLAAGLLSGSGGPQLFGLQTAVPTAVAAGPGDSAGGPQGTHAENAFEAGRGALRLPLAGGTRESCGRSASFLGQERDRSQATQGLAGSGLLVLQQVANGGVGSGEGAETAGAKSVGTFGGNLWGGANAGEEERKKSGAGTNAQE</sequence>
<keyword evidence="12" id="KW-0805">Transcription regulation</keyword>
<dbReference type="FunFam" id="3.30.420.10:FF:000048">
    <property type="entry name" value="CCR4-associated factor 1, putative"/>
    <property type="match status" value="1"/>
</dbReference>
<feature type="region of interest" description="Disordered" evidence="15">
    <location>
        <begin position="301"/>
        <end position="396"/>
    </location>
</feature>
<dbReference type="InterPro" id="IPR006941">
    <property type="entry name" value="RNase_CAF1"/>
</dbReference>
<comment type="caution">
    <text evidence="16">The sequence shown here is derived from an EMBL/GenBank/DDBJ whole genome shotgun (WGS) entry which is preliminary data.</text>
</comment>
<dbReference type="Proteomes" id="UP000028837">
    <property type="component" value="Unassembled WGS sequence"/>
</dbReference>
<evidence type="ECO:0000313" key="16">
    <source>
        <dbReference type="EMBL" id="KFG34149.1"/>
    </source>
</evidence>
<evidence type="ECO:0000313" key="17">
    <source>
        <dbReference type="Proteomes" id="UP000028837"/>
    </source>
</evidence>
<dbReference type="Pfam" id="PF04857">
    <property type="entry name" value="CAF1"/>
    <property type="match status" value="2"/>
</dbReference>
<keyword evidence="9 16" id="KW-0378">Hydrolase</keyword>
<reference evidence="16 17" key="1">
    <citation type="submission" date="2014-02" db="EMBL/GenBank/DDBJ databases">
        <authorList>
            <person name="Sibley D."/>
            <person name="Venepally P."/>
            <person name="Karamycheva S."/>
            <person name="Hadjithomas M."/>
            <person name="Khan A."/>
            <person name="Brunk B."/>
            <person name="Roos D."/>
            <person name="Caler E."/>
            <person name="Lorenzi H."/>
        </authorList>
    </citation>
    <scope>NUCLEOTIDE SEQUENCE [LARGE SCALE GENOMIC DNA]</scope>
    <source>
        <strain evidence="16 17">GAB2-2007-GAL-DOM2</strain>
    </source>
</reference>